<name>A0A285UR48_9BACL</name>
<keyword evidence="3" id="KW-1185">Reference proteome</keyword>
<protein>
    <submittedName>
        <fullName evidence="2">Na+/glutamate symporter</fullName>
    </submittedName>
</protein>
<dbReference type="AlphaFoldDB" id="A0A285UR48"/>
<evidence type="ECO:0000313" key="2">
    <source>
        <dbReference type="EMBL" id="SOC44385.1"/>
    </source>
</evidence>
<feature type="transmembrane region" description="Helical" evidence="1">
    <location>
        <begin position="241"/>
        <end position="261"/>
    </location>
</feature>
<organism evidence="2 3">
    <name type="scientific">Ureibacillus acetophenoni</name>
    <dbReference type="NCBI Taxonomy" id="614649"/>
    <lineage>
        <taxon>Bacteria</taxon>
        <taxon>Bacillati</taxon>
        <taxon>Bacillota</taxon>
        <taxon>Bacilli</taxon>
        <taxon>Bacillales</taxon>
        <taxon>Caryophanaceae</taxon>
        <taxon>Ureibacillus</taxon>
    </lineage>
</organism>
<reference evidence="3" key="1">
    <citation type="submission" date="2017-08" db="EMBL/GenBank/DDBJ databases">
        <authorList>
            <person name="Varghese N."/>
            <person name="Submissions S."/>
        </authorList>
    </citation>
    <scope>NUCLEOTIDE SEQUENCE [LARGE SCALE GENOMIC DNA]</scope>
    <source>
        <strain evidence="3">JC23</strain>
    </source>
</reference>
<keyword evidence="1" id="KW-1133">Transmembrane helix</keyword>
<keyword evidence="1" id="KW-0812">Transmembrane</keyword>
<dbReference type="InterPro" id="IPR049576">
    <property type="entry name" value="HDC-like"/>
</dbReference>
<dbReference type="CDD" id="cd21416">
    <property type="entry name" value="HDC_protein"/>
    <property type="match status" value="1"/>
</dbReference>
<feature type="transmembrane region" description="Helical" evidence="1">
    <location>
        <begin position="368"/>
        <end position="396"/>
    </location>
</feature>
<feature type="transmembrane region" description="Helical" evidence="1">
    <location>
        <begin position="50"/>
        <end position="69"/>
    </location>
</feature>
<keyword evidence="1" id="KW-0472">Membrane</keyword>
<dbReference type="RefSeq" id="WP_097151082.1">
    <property type="nucleotide sequence ID" value="NZ_OBQC01000020.1"/>
</dbReference>
<feature type="transmembrane region" description="Helical" evidence="1">
    <location>
        <begin position="89"/>
        <end position="110"/>
    </location>
</feature>
<gene>
    <name evidence="2" type="ORF">SAMN05877842_1202</name>
</gene>
<evidence type="ECO:0000256" key="1">
    <source>
        <dbReference type="SAM" id="Phobius"/>
    </source>
</evidence>
<feature type="transmembrane region" description="Helical" evidence="1">
    <location>
        <begin position="26"/>
        <end position="43"/>
    </location>
</feature>
<feature type="transmembrane region" description="Helical" evidence="1">
    <location>
        <begin position="144"/>
        <end position="167"/>
    </location>
</feature>
<feature type="transmembrane region" description="Helical" evidence="1">
    <location>
        <begin position="298"/>
        <end position="317"/>
    </location>
</feature>
<accession>A0A285UR48</accession>
<proteinExistence type="predicted"/>
<dbReference type="EMBL" id="OBQC01000020">
    <property type="protein sequence ID" value="SOC44385.1"/>
    <property type="molecule type" value="Genomic_DNA"/>
</dbReference>
<dbReference type="Proteomes" id="UP000219252">
    <property type="component" value="Unassembled WGS sequence"/>
</dbReference>
<feature type="transmembrane region" description="Helical" evidence="1">
    <location>
        <begin position="115"/>
        <end position="132"/>
    </location>
</feature>
<evidence type="ECO:0000313" key="3">
    <source>
        <dbReference type="Proteomes" id="UP000219252"/>
    </source>
</evidence>
<feature type="transmembrane region" description="Helical" evidence="1">
    <location>
        <begin position="268"/>
        <end position="286"/>
    </location>
</feature>
<dbReference type="OrthoDB" id="3243277at2"/>
<sequence>MAQMVAIVILLFILYIGDFVSIRTKAWIPSIFVSAVLFLIGYWTFFPQDIVAVAGIPNTVATLLIYLLIVNMGTLLSVKELIAQWKTVVISLSGILGIIVVLLGIASLIFDMNTVIVAIPPLVGGIVSALIMSEGATQAGLTSLAVFAVVIYVMQGFAGYPLTSIVLKKEGKKLLQQYRNGELVINTDDQKVEETEEKKQGLKIFQVPEKYNTEYFKFFKIALVGCLAYLTSTFLAPVVEINGAVLALVFGVIAKSIGFLETHALQKANGFGFAIMGLMLFVFDALKSATPSMLFDLLTPLVVCIALGVIGMYIFSFIAGKLLKVSKNLAFAVSLTALYGFPADFVITNEVIKSLTTDEKERKALTSVMLPPMLVGGFVSVTMVSVILAGIFVTFLK</sequence>
<feature type="transmembrane region" description="Helical" evidence="1">
    <location>
        <begin position="218"/>
        <end position="235"/>
    </location>
</feature>
<feature type="transmembrane region" description="Helical" evidence="1">
    <location>
        <begin position="329"/>
        <end position="348"/>
    </location>
</feature>